<dbReference type="InterPro" id="IPR001478">
    <property type="entry name" value="PDZ"/>
</dbReference>
<dbReference type="Pfam" id="PF13650">
    <property type="entry name" value="Asp_protease_2"/>
    <property type="match status" value="1"/>
</dbReference>
<accession>A0A1H4JAC8</accession>
<sequence length="445" mass="49983">MLRRYILFLILFAGFAGLSVNAQTYQLPKGKKFQKVKFQLINNLMIIPVEVNGTELSFVLDSGVGTPILFNLADQDSIQLNNVTEITINGLGEGDPINALKSTNNRVELGGVKNLYQNIYVVMDAGINFSPSLGIPVHGIIGYDLFRDFVVDVNYVKKTIKFYDPALYTYKTSKHTTVVDMSVIRRKAYLDAYVMINKTDEIPVKLLLDTGSSDAVWLFEDERIQLPKKHYQDFLGKGLAGDIFGKRTKINHLKISDFILSDAKAAFPDMETFNTIADFGGRNGSLGGEIIKRFHVVFDYANEKLILTKNSNFGKLFQYNISGIDLQHAGMRYVSERITDANGVVHSNAKSYGDVQILLQGATRLSLVPEIIVSGIRQGSPAHSAGLREGDVILAVNGKRIHRYKLQEIMHMLNVKKDKRIKVLVERYDNDLLFSFELKPLFDDQ</sequence>
<evidence type="ECO:0000313" key="3">
    <source>
        <dbReference type="Proteomes" id="UP000183038"/>
    </source>
</evidence>
<dbReference type="Gene3D" id="2.40.70.10">
    <property type="entry name" value="Acid Proteases"/>
    <property type="match status" value="2"/>
</dbReference>
<dbReference type="InterPro" id="IPR036034">
    <property type="entry name" value="PDZ_sf"/>
</dbReference>
<dbReference type="OrthoDB" id="3521766at2"/>
<dbReference type="AlphaFoldDB" id="A0A1H4JAC8"/>
<organism evidence="2 3">
    <name type="scientific">Maribacter dokdonensis</name>
    <dbReference type="NCBI Taxonomy" id="320912"/>
    <lineage>
        <taxon>Bacteria</taxon>
        <taxon>Pseudomonadati</taxon>
        <taxon>Bacteroidota</taxon>
        <taxon>Flavobacteriia</taxon>
        <taxon>Flavobacteriales</taxon>
        <taxon>Flavobacteriaceae</taxon>
        <taxon>Maribacter</taxon>
    </lineage>
</organism>
<dbReference type="GO" id="GO:0006508">
    <property type="term" value="P:proteolysis"/>
    <property type="evidence" value="ECO:0007669"/>
    <property type="project" value="UniProtKB-KW"/>
</dbReference>
<dbReference type="RefSeq" id="WP_074669782.1">
    <property type="nucleotide sequence ID" value="NZ_FNTB01000001.1"/>
</dbReference>
<dbReference type="InterPro" id="IPR021109">
    <property type="entry name" value="Peptidase_aspartic_dom_sf"/>
</dbReference>
<name>A0A1H4JAC8_9FLAO</name>
<dbReference type="EMBL" id="FNTB01000001">
    <property type="protein sequence ID" value="SEB43279.1"/>
    <property type="molecule type" value="Genomic_DNA"/>
</dbReference>
<dbReference type="SMART" id="SM00228">
    <property type="entry name" value="PDZ"/>
    <property type="match status" value="1"/>
</dbReference>
<feature type="domain" description="PDZ" evidence="1">
    <location>
        <begin position="344"/>
        <end position="413"/>
    </location>
</feature>
<keyword evidence="2" id="KW-0378">Hydrolase</keyword>
<reference evidence="2 3" key="1">
    <citation type="submission" date="2016-10" db="EMBL/GenBank/DDBJ databases">
        <authorList>
            <person name="de Groot N.N."/>
        </authorList>
    </citation>
    <scope>NUCLEOTIDE SEQUENCE [LARGE SCALE GENOMIC DNA]</scope>
    <source>
        <strain evidence="2 3">MAR_2009_71</strain>
    </source>
</reference>
<dbReference type="PROSITE" id="PS50106">
    <property type="entry name" value="PDZ"/>
    <property type="match status" value="1"/>
</dbReference>
<gene>
    <name evidence="2" type="ORF">SAMN05192540_0248</name>
</gene>
<keyword evidence="2" id="KW-0645">Protease</keyword>
<dbReference type="GO" id="GO:0008233">
    <property type="term" value="F:peptidase activity"/>
    <property type="evidence" value="ECO:0007669"/>
    <property type="project" value="UniProtKB-KW"/>
</dbReference>
<dbReference type="InterPro" id="IPR041489">
    <property type="entry name" value="PDZ_6"/>
</dbReference>
<evidence type="ECO:0000259" key="1">
    <source>
        <dbReference type="PROSITE" id="PS50106"/>
    </source>
</evidence>
<protein>
    <submittedName>
        <fullName evidence="2">Aspartyl protease</fullName>
    </submittedName>
</protein>
<dbReference type="SUPFAM" id="SSF50156">
    <property type="entry name" value="PDZ domain-like"/>
    <property type="match status" value="1"/>
</dbReference>
<dbReference type="Pfam" id="PF17820">
    <property type="entry name" value="PDZ_6"/>
    <property type="match status" value="1"/>
</dbReference>
<evidence type="ECO:0000313" key="2">
    <source>
        <dbReference type="EMBL" id="SEB43279.1"/>
    </source>
</evidence>
<dbReference type="Proteomes" id="UP000183038">
    <property type="component" value="Unassembled WGS sequence"/>
</dbReference>
<proteinExistence type="predicted"/>
<dbReference type="Gene3D" id="2.30.42.10">
    <property type="match status" value="1"/>
</dbReference>